<comment type="caution">
    <text evidence="1">The sequence shown here is derived from an EMBL/GenBank/DDBJ whole genome shotgun (WGS) entry which is preliminary data.</text>
</comment>
<reference evidence="2" key="1">
    <citation type="journal article" date="2019" name="Int. J. Syst. Evol. Microbiol.">
        <title>The Global Catalogue of Microorganisms (GCM) 10K type strain sequencing project: providing services to taxonomists for standard genome sequencing and annotation.</title>
        <authorList>
            <consortium name="The Broad Institute Genomics Platform"/>
            <consortium name="The Broad Institute Genome Sequencing Center for Infectious Disease"/>
            <person name="Wu L."/>
            <person name="Ma J."/>
        </authorList>
    </citation>
    <scope>NUCLEOTIDE SEQUENCE [LARGE SCALE GENOMIC DNA]</scope>
    <source>
        <strain evidence="2">CCUG 60559</strain>
    </source>
</reference>
<name>A0ABW2J1C5_9GAMM</name>
<organism evidence="1 2">
    <name type="scientific">Marinobacter aromaticivorans</name>
    <dbReference type="NCBI Taxonomy" id="1494078"/>
    <lineage>
        <taxon>Bacteria</taxon>
        <taxon>Pseudomonadati</taxon>
        <taxon>Pseudomonadota</taxon>
        <taxon>Gammaproteobacteria</taxon>
        <taxon>Pseudomonadales</taxon>
        <taxon>Marinobacteraceae</taxon>
        <taxon>Marinobacter</taxon>
    </lineage>
</organism>
<evidence type="ECO:0008006" key="3">
    <source>
        <dbReference type="Google" id="ProtNLM"/>
    </source>
</evidence>
<feature type="non-terminal residue" evidence="1">
    <location>
        <position position="70"/>
    </location>
</feature>
<gene>
    <name evidence="1" type="ORF">ACFQQA_18990</name>
</gene>
<evidence type="ECO:0000313" key="1">
    <source>
        <dbReference type="EMBL" id="MFC7296795.1"/>
    </source>
</evidence>
<dbReference type="Proteomes" id="UP001596506">
    <property type="component" value="Unassembled WGS sequence"/>
</dbReference>
<accession>A0ABW2J1C5</accession>
<sequence>MPSYTSYYYFGHWPYYSGYWHTHATWLWHDHHHHYHYGGYCPGFDYHYDTRYSVGYYGGGSDNVAGTILG</sequence>
<keyword evidence="2" id="KW-1185">Reference proteome</keyword>
<evidence type="ECO:0000313" key="2">
    <source>
        <dbReference type="Proteomes" id="UP001596506"/>
    </source>
</evidence>
<proteinExistence type="predicted"/>
<dbReference type="EMBL" id="JBHTBD010000034">
    <property type="protein sequence ID" value="MFC7296795.1"/>
    <property type="molecule type" value="Genomic_DNA"/>
</dbReference>
<protein>
    <recommendedName>
        <fullName evidence="3">Spore coat protein</fullName>
    </recommendedName>
</protein>